<reference evidence="1 2" key="1">
    <citation type="journal article" date="2018" name="Evol. Lett.">
        <title>Horizontal gene cluster transfer increased hallucinogenic mushroom diversity.</title>
        <authorList>
            <person name="Reynolds H.T."/>
            <person name="Vijayakumar V."/>
            <person name="Gluck-Thaler E."/>
            <person name="Korotkin H.B."/>
            <person name="Matheny P.B."/>
            <person name="Slot J.C."/>
        </authorList>
    </citation>
    <scope>NUCLEOTIDE SEQUENCE [LARGE SCALE GENOMIC DNA]</scope>
    <source>
        <strain evidence="1 2">2631</strain>
    </source>
</reference>
<accession>A0A409VNZ2</accession>
<gene>
    <name evidence="1" type="ORF">CVT25_000351</name>
</gene>
<evidence type="ECO:0008006" key="3">
    <source>
        <dbReference type="Google" id="ProtNLM"/>
    </source>
</evidence>
<organism evidence="1 2">
    <name type="scientific">Psilocybe cyanescens</name>
    <dbReference type="NCBI Taxonomy" id="93625"/>
    <lineage>
        <taxon>Eukaryota</taxon>
        <taxon>Fungi</taxon>
        <taxon>Dikarya</taxon>
        <taxon>Basidiomycota</taxon>
        <taxon>Agaricomycotina</taxon>
        <taxon>Agaricomycetes</taxon>
        <taxon>Agaricomycetidae</taxon>
        <taxon>Agaricales</taxon>
        <taxon>Agaricineae</taxon>
        <taxon>Strophariaceae</taxon>
        <taxon>Psilocybe</taxon>
    </lineage>
</organism>
<evidence type="ECO:0000313" key="1">
    <source>
        <dbReference type="EMBL" id="PPQ67939.1"/>
    </source>
</evidence>
<keyword evidence="2" id="KW-1185">Reference proteome</keyword>
<dbReference type="EMBL" id="NHYD01003967">
    <property type="protein sequence ID" value="PPQ67939.1"/>
    <property type="molecule type" value="Genomic_DNA"/>
</dbReference>
<evidence type="ECO:0000313" key="2">
    <source>
        <dbReference type="Proteomes" id="UP000283269"/>
    </source>
</evidence>
<proteinExistence type="predicted"/>
<dbReference type="OrthoDB" id="2747778at2759"/>
<dbReference type="Proteomes" id="UP000283269">
    <property type="component" value="Unassembled WGS sequence"/>
</dbReference>
<sequence>MSSTYMDTSPTGWSTGAFKAYYKETGNVVFLKDTWRIIDDDPIPDHETYIKLAKEKVKFVATSPAYHDIQDRETRTLDFKSEGRREFHRFQLYRLVLDQYARSIQQFENVRELIQVWRDTLQG</sequence>
<dbReference type="InParanoid" id="A0A409VNZ2"/>
<protein>
    <recommendedName>
        <fullName evidence="3">Fungal-type protein kinase domain-containing protein</fullName>
    </recommendedName>
</protein>
<name>A0A409VNZ2_PSICY</name>
<dbReference type="AlphaFoldDB" id="A0A409VNZ2"/>
<comment type="caution">
    <text evidence="1">The sequence shown here is derived from an EMBL/GenBank/DDBJ whole genome shotgun (WGS) entry which is preliminary data.</text>
</comment>